<accession>A0A240BTV6</accession>
<dbReference type="OrthoDB" id="9813569at2"/>
<sequence length="339" mass="38673">MKLLTFGEILMRLSSPQHEQFSQVKQLEVHYGGAEMNVAIGLSGFGIQTSIVSALPDHVLGDCVIQTLEQHRVDTSHILRHPGRLGVYYLERGFGLRAPKIIYDRKDSVFTKISANDFEIPSYLADYDWFHITGITAGLDKKLLLYMIEVAKQAKALGLTVSCDLNYRALLWDFDTARIEMSELLPYVDVLFGYEPVALPDETRNNKSDKKDGLSRDEDIEVLQPILQEIHEKYEIPYIAFTQRKIFDTKRNRLQGFLSSPQEIVQTHKVDIDILDRVGTGDAFSVGIIYGFMNKWPLQEIVDFGLKNMCYKHTVSGDYSYTSKKQIDELTANGHDIKR</sequence>
<dbReference type="InterPro" id="IPR011611">
    <property type="entry name" value="PfkB_dom"/>
</dbReference>
<dbReference type="Gene3D" id="3.40.1190.20">
    <property type="match status" value="1"/>
</dbReference>
<keyword evidence="2 6" id="KW-0808">Transferase</keyword>
<dbReference type="EC" id="2.7.1.45" evidence="6"/>
<dbReference type="InterPro" id="IPR052700">
    <property type="entry name" value="Carb_kinase_PfkB-like"/>
</dbReference>
<evidence type="ECO:0000256" key="2">
    <source>
        <dbReference type="ARBA" id="ARBA00022679"/>
    </source>
</evidence>
<reference evidence="5" key="4">
    <citation type="submission" date="2024-05" db="EMBL/GenBank/DDBJ databases">
        <authorList>
            <person name="Sun Q."/>
            <person name="Sedlacek I."/>
        </authorList>
    </citation>
    <scope>NUCLEOTIDE SEQUENCE</scope>
    <source>
        <strain evidence="5">CCM 4175</strain>
    </source>
</reference>
<dbReference type="KEGG" id="smus:C7J88_08275"/>
<evidence type="ECO:0000313" key="5">
    <source>
        <dbReference type="EMBL" id="GGA85655.1"/>
    </source>
</evidence>
<dbReference type="CDD" id="cd01166">
    <property type="entry name" value="KdgK"/>
    <property type="match status" value="1"/>
</dbReference>
<dbReference type="Proteomes" id="UP000652995">
    <property type="component" value="Unassembled WGS sequence"/>
</dbReference>
<reference evidence="5" key="1">
    <citation type="journal article" date="2014" name="Int. J. Syst. Evol. Microbiol.">
        <title>Complete genome of a new Firmicutes species belonging to the dominant human colonic microbiota ('Ruminococcus bicirculans') reveals two chromosomes and a selective capacity to utilize plant glucans.</title>
        <authorList>
            <consortium name="NISC Comparative Sequencing Program"/>
            <person name="Wegmann U."/>
            <person name="Louis P."/>
            <person name="Goesmann A."/>
            <person name="Henrissat B."/>
            <person name="Duncan S.H."/>
            <person name="Flint H.J."/>
        </authorList>
    </citation>
    <scope>NUCLEOTIDE SEQUENCE</scope>
    <source>
        <strain evidence="5">CCM 4175</strain>
    </source>
</reference>
<dbReference type="AlphaFoldDB" id="A0A240BTV6"/>
<gene>
    <name evidence="5" type="ORF">GCM10007183_07300</name>
    <name evidence="6" type="ORF">SAMEA4412661_00225</name>
</gene>
<comment type="similarity">
    <text evidence="1">Belongs to the carbohydrate kinase PfkB family.</text>
</comment>
<reference evidence="8" key="3">
    <citation type="journal article" date="2019" name="Int. J. Syst. Evol. Microbiol.">
        <title>The Global Catalogue of Microorganisms (GCM) 10K type strain sequencing project: providing services to taxonomists for standard genome sequencing and annotation.</title>
        <authorList>
            <consortium name="The Broad Institute Genomics Platform"/>
            <consortium name="The Broad Institute Genome Sequencing Center for Infectious Disease"/>
            <person name="Wu L."/>
            <person name="Ma J."/>
        </authorList>
    </citation>
    <scope>NUCLEOTIDE SEQUENCE [LARGE SCALE GENOMIC DNA]</scope>
    <source>
        <strain evidence="8">CCM 4175</strain>
    </source>
</reference>
<evidence type="ECO:0000313" key="8">
    <source>
        <dbReference type="Proteomes" id="UP000652995"/>
    </source>
</evidence>
<evidence type="ECO:0000259" key="4">
    <source>
        <dbReference type="Pfam" id="PF00294"/>
    </source>
</evidence>
<evidence type="ECO:0000256" key="3">
    <source>
        <dbReference type="ARBA" id="ARBA00022777"/>
    </source>
</evidence>
<keyword evidence="8" id="KW-1185">Reference proteome</keyword>
<dbReference type="SUPFAM" id="SSF53613">
    <property type="entry name" value="Ribokinase-like"/>
    <property type="match status" value="1"/>
</dbReference>
<proteinExistence type="inferred from homology"/>
<dbReference type="RefSeq" id="WP_095115258.1">
    <property type="nucleotide sequence ID" value="NZ_BMCB01000003.1"/>
</dbReference>
<protein>
    <submittedName>
        <fullName evidence="6">2-dehydro-3-deoxygluconokinase</fullName>
        <ecNumber evidence="6">2.7.1.45</ecNumber>
    </submittedName>
</protein>
<dbReference type="InterPro" id="IPR029056">
    <property type="entry name" value="Ribokinase-like"/>
</dbReference>
<evidence type="ECO:0000256" key="1">
    <source>
        <dbReference type="ARBA" id="ARBA00010688"/>
    </source>
</evidence>
<dbReference type="GO" id="GO:0008673">
    <property type="term" value="F:2-dehydro-3-deoxygluconokinase activity"/>
    <property type="evidence" value="ECO:0007669"/>
    <property type="project" value="UniProtKB-EC"/>
</dbReference>
<name>A0A240BTV6_9STAP</name>
<dbReference type="Pfam" id="PF00294">
    <property type="entry name" value="PfkB"/>
    <property type="match status" value="1"/>
</dbReference>
<dbReference type="EMBL" id="LT906464">
    <property type="protein sequence ID" value="SNV99135.1"/>
    <property type="molecule type" value="Genomic_DNA"/>
</dbReference>
<dbReference type="Proteomes" id="UP000243706">
    <property type="component" value="Chromosome 1"/>
</dbReference>
<evidence type="ECO:0000313" key="6">
    <source>
        <dbReference type="EMBL" id="SNV99135.1"/>
    </source>
</evidence>
<feature type="domain" description="Carbohydrate kinase PfkB" evidence="4">
    <location>
        <begin position="2"/>
        <end position="193"/>
    </location>
</feature>
<reference evidence="6 7" key="2">
    <citation type="submission" date="2017-06" db="EMBL/GenBank/DDBJ databases">
        <authorList>
            <consortium name="Pathogen Informatics"/>
        </authorList>
    </citation>
    <scope>NUCLEOTIDE SEQUENCE [LARGE SCALE GENOMIC DNA]</scope>
    <source>
        <strain evidence="6 7">NCTC13833</strain>
    </source>
</reference>
<evidence type="ECO:0000313" key="7">
    <source>
        <dbReference type="Proteomes" id="UP000243706"/>
    </source>
</evidence>
<dbReference type="PANTHER" id="PTHR43320:SF2">
    <property type="entry name" value="2-DEHYDRO-3-DEOXYGLUCONOKINASE_2-DEHYDRO-3-DEOXYGALACTONOKINASE"/>
    <property type="match status" value="1"/>
</dbReference>
<keyword evidence="3 6" id="KW-0418">Kinase</keyword>
<dbReference type="PANTHER" id="PTHR43320">
    <property type="entry name" value="SUGAR KINASE"/>
    <property type="match status" value="1"/>
</dbReference>
<dbReference type="EMBL" id="BMCB01000003">
    <property type="protein sequence ID" value="GGA85655.1"/>
    <property type="molecule type" value="Genomic_DNA"/>
</dbReference>
<organism evidence="6 7">
    <name type="scientific">Staphylococcus muscae</name>
    <dbReference type="NCBI Taxonomy" id="1294"/>
    <lineage>
        <taxon>Bacteria</taxon>
        <taxon>Bacillati</taxon>
        <taxon>Bacillota</taxon>
        <taxon>Bacilli</taxon>
        <taxon>Bacillales</taxon>
        <taxon>Staphylococcaceae</taxon>
        <taxon>Staphylococcus</taxon>
    </lineage>
</organism>